<proteinExistence type="predicted"/>
<gene>
    <name evidence="1" type="ORF">ACAT0790_LOCUS400</name>
</gene>
<accession>A0A7S1KVD0</accession>
<organism evidence="1">
    <name type="scientific">Alexandrium catenella</name>
    <name type="common">Red tide dinoflagellate</name>
    <name type="synonym">Gonyaulax catenella</name>
    <dbReference type="NCBI Taxonomy" id="2925"/>
    <lineage>
        <taxon>Eukaryota</taxon>
        <taxon>Sar</taxon>
        <taxon>Alveolata</taxon>
        <taxon>Dinophyceae</taxon>
        <taxon>Gonyaulacales</taxon>
        <taxon>Pyrocystaceae</taxon>
        <taxon>Alexandrium</taxon>
    </lineage>
</organism>
<sequence length="230" mass="24319">MQRSGSKPRRPAALLLPAAALLVVLLQPLRLRLSAFATPAGSSPAPPRRLALGSLLPLLLPTASTGASAGEASRVVRPLPGGGQLAFQLPPDAKDWVVDEKTPPAEARFDRKDGAFIAMMPAPAGYVKGRINYEAGPGNGFRLEKLSQGADEDILEWTKLATIYKGAAGGGVSYGGFLLNDGDPTSYHQWIRVLHGPRGDVLMSVAVLQEKFADEGAALKEVVDSFRLEA</sequence>
<name>A0A7S1KVD0_ALECA</name>
<protein>
    <recommendedName>
        <fullName evidence="2">PsbP C-terminal domain-containing protein</fullName>
    </recommendedName>
</protein>
<dbReference type="AlphaFoldDB" id="A0A7S1KVD0"/>
<reference evidence="1" key="1">
    <citation type="submission" date="2021-01" db="EMBL/GenBank/DDBJ databases">
        <authorList>
            <person name="Corre E."/>
            <person name="Pelletier E."/>
            <person name="Niang G."/>
            <person name="Scheremetjew M."/>
            <person name="Finn R."/>
            <person name="Kale V."/>
            <person name="Holt S."/>
            <person name="Cochrane G."/>
            <person name="Meng A."/>
            <person name="Brown T."/>
            <person name="Cohen L."/>
        </authorList>
    </citation>
    <scope>NUCLEOTIDE SEQUENCE</scope>
    <source>
        <strain evidence="1">OF101</strain>
    </source>
</reference>
<dbReference type="EMBL" id="HBGE01000637">
    <property type="protein sequence ID" value="CAD9086826.1"/>
    <property type="molecule type" value="Transcribed_RNA"/>
</dbReference>
<evidence type="ECO:0000313" key="1">
    <source>
        <dbReference type="EMBL" id="CAD9086826.1"/>
    </source>
</evidence>
<evidence type="ECO:0008006" key="2">
    <source>
        <dbReference type="Google" id="ProtNLM"/>
    </source>
</evidence>